<keyword evidence="1" id="KW-1133">Transmembrane helix</keyword>
<sequence length="92" mass="10210">MNLDISNTLLNTISSLDIMYISVIGVIVGFVLGLKINERLKLLHWLVLGLFVAFLLGSTPYYQEIPFSHIFLAGIVGVLFGNIFKSNLKAIK</sequence>
<evidence type="ECO:0000256" key="1">
    <source>
        <dbReference type="SAM" id="Phobius"/>
    </source>
</evidence>
<evidence type="ECO:0000313" key="3">
    <source>
        <dbReference type="Proteomes" id="UP000740329"/>
    </source>
</evidence>
<feature type="transmembrane region" description="Helical" evidence="1">
    <location>
        <begin position="43"/>
        <end position="61"/>
    </location>
</feature>
<dbReference type="RefSeq" id="WP_259050541.1">
    <property type="nucleotide sequence ID" value="NZ_JAGGMU010000001.1"/>
</dbReference>
<feature type="transmembrane region" description="Helical" evidence="1">
    <location>
        <begin position="18"/>
        <end position="36"/>
    </location>
</feature>
<dbReference type="AlphaFoldDB" id="A0A8J7UQD0"/>
<comment type="caution">
    <text evidence="2">The sequence shown here is derived from an EMBL/GenBank/DDBJ whole genome shotgun (WGS) entry which is preliminary data.</text>
</comment>
<feature type="transmembrane region" description="Helical" evidence="1">
    <location>
        <begin position="67"/>
        <end position="84"/>
    </location>
</feature>
<evidence type="ECO:0000313" key="2">
    <source>
        <dbReference type="EMBL" id="MBP2200728.1"/>
    </source>
</evidence>
<protein>
    <submittedName>
        <fullName evidence="2">Putative membrane protein YqgA involved in biofilm formation</fullName>
    </submittedName>
</protein>
<dbReference type="Proteomes" id="UP000740329">
    <property type="component" value="Unassembled WGS sequence"/>
</dbReference>
<keyword evidence="1" id="KW-0472">Membrane</keyword>
<organism evidence="2 3">
    <name type="scientific">Methanococcus voltae</name>
    <dbReference type="NCBI Taxonomy" id="2188"/>
    <lineage>
        <taxon>Archaea</taxon>
        <taxon>Methanobacteriati</taxon>
        <taxon>Methanobacteriota</taxon>
        <taxon>Methanomada group</taxon>
        <taxon>Methanococci</taxon>
        <taxon>Methanococcales</taxon>
        <taxon>Methanococcaceae</taxon>
        <taxon>Methanococcus</taxon>
    </lineage>
</organism>
<keyword evidence="1" id="KW-0812">Transmembrane</keyword>
<proteinExistence type="predicted"/>
<name>A0A8J7UQD0_METVO</name>
<dbReference type="EMBL" id="JAGGMV010000001">
    <property type="protein sequence ID" value="MBP2200728.1"/>
    <property type="molecule type" value="Genomic_DNA"/>
</dbReference>
<gene>
    <name evidence="2" type="ORF">J3E07_000126</name>
</gene>
<reference evidence="2" key="1">
    <citation type="submission" date="2021-03" db="EMBL/GenBank/DDBJ databases">
        <title>Genomic Encyclopedia of Type Strains, Phase IV (KMG-V): Genome sequencing to study the core and pangenomes of soil and plant-associated prokaryotes.</title>
        <authorList>
            <person name="Whitman W."/>
        </authorList>
    </citation>
    <scope>NUCLEOTIDE SEQUENCE</scope>
    <source>
        <strain evidence="2">C4</strain>
    </source>
</reference>
<accession>A0A8J7UQD0</accession>